<comment type="caution">
    <text evidence="2">The sequence shown here is derived from an EMBL/GenBank/DDBJ whole genome shotgun (WGS) entry which is preliminary data.</text>
</comment>
<evidence type="ECO:0000313" key="2">
    <source>
        <dbReference type="EMBL" id="KAK2172211.1"/>
    </source>
</evidence>
<dbReference type="PANTHER" id="PTHR15510:SF5">
    <property type="entry name" value="SPERM-ASSOCIATED ANTIGEN 8"/>
    <property type="match status" value="1"/>
</dbReference>
<gene>
    <name evidence="2" type="ORF">NP493_982g00011</name>
</gene>
<dbReference type="GO" id="GO:0045944">
    <property type="term" value="P:positive regulation of transcription by RNA polymerase II"/>
    <property type="evidence" value="ECO:0007669"/>
    <property type="project" value="TreeGrafter"/>
</dbReference>
<organism evidence="2 3">
    <name type="scientific">Ridgeia piscesae</name>
    <name type="common">Tubeworm</name>
    <dbReference type="NCBI Taxonomy" id="27915"/>
    <lineage>
        <taxon>Eukaryota</taxon>
        <taxon>Metazoa</taxon>
        <taxon>Spiralia</taxon>
        <taxon>Lophotrochozoa</taxon>
        <taxon>Annelida</taxon>
        <taxon>Polychaeta</taxon>
        <taxon>Sedentaria</taxon>
        <taxon>Canalipalpata</taxon>
        <taxon>Sabellida</taxon>
        <taxon>Siboglinidae</taxon>
        <taxon>Ridgeia</taxon>
    </lineage>
</organism>
<dbReference type="InterPro" id="IPR026124">
    <property type="entry name" value="Sperm-assoc_Ag8"/>
</dbReference>
<feature type="compositionally biased region" description="Basic and acidic residues" evidence="1">
    <location>
        <begin position="165"/>
        <end position="188"/>
    </location>
</feature>
<feature type="region of interest" description="Disordered" evidence="1">
    <location>
        <begin position="165"/>
        <end position="203"/>
    </location>
</feature>
<dbReference type="GO" id="GO:0008017">
    <property type="term" value="F:microtubule binding"/>
    <property type="evidence" value="ECO:0007669"/>
    <property type="project" value="InterPro"/>
</dbReference>
<reference evidence="2" key="1">
    <citation type="journal article" date="2023" name="Mol. Biol. Evol.">
        <title>Third-Generation Sequencing Reveals the Adaptive Role of the Epigenome in Three Deep-Sea Polychaetes.</title>
        <authorList>
            <person name="Perez M."/>
            <person name="Aroh O."/>
            <person name="Sun Y."/>
            <person name="Lan Y."/>
            <person name="Juniper S.K."/>
            <person name="Young C.R."/>
            <person name="Angers B."/>
            <person name="Qian P.Y."/>
        </authorList>
    </citation>
    <scope>NUCLEOTIDE SEQUENCE</scope>
    <source>
        <strain evidence="2">R07B-5</strain>
    </source>
</reference>
<dbReference type="AlphaFoldDB" id="A0AAD9NL22"/>
<sequence length="203" mass="23344">MSTLLNSGRNDIPLSNSNAQCLLENWVEERAVKPLEPYNINDDTCCSSSMFKDGHIGIITTEFDAKFKDSTTHYDHFREPLPCGVRVVGKKQEMMERMLWEKFSQDLYDEKNGPPEICEYVSETHAVHNIPGFRPSKPIATAHHDYRTEQPATCWTELHEKIHGKTQDKGLDTPFRRNAEFTEQKDEFANTANPYDTKNAPYS</sequence>
<feature type="compositionally biased region" description="Polar residues" evidence="1">
    <location>
        <begin position="190"/>
        <end position="203"/>
    </location>
</feature>
<dbReference type="PANTHER" id="PTHR15510">
    <property type="entry name" value="SPERM-ASSOCIATED ANTIGEN 8"/>
    <property type="match status" value="1"/>
</dbReference>
<dbReference type="Pfam" id="PF22584">
    <property type="entry name" value="CFAP143"/>
    <property type="match status" value="1"/>
</dbReference>
<dbReference type="EMBL" id="JAODUO010000983">
    <property type="protein sequence ID" value="KAK2172211.1"/>
    <property type="molecule type" value="Genomic_DNA"/>
</dbReference>
<evidence type="ECO:0000256" key="1">
    <source>
        <dbReference type="SAM" id="MobiDB-lite"/>
    </source>
</evidence>
<keyword evidence="3" id="KW-1185">Reference proteome</keyword>
<name>A0AAD9NL22_RIDPI</name>
<accession>A0AAD9NL22</accession>
<proteinExistence type="predicted"/>
<dbReference type="Proteomes" id="UP001209878">
    <property type="component" value="Unassembled WGS sequence"/>
</dbReference>
<dbReference type="GO" id="GO:0005634">
    <property type="term" value="C:nucleus"/>
    <property type="evidence" value="ECO:0007669"/>
    <property type="project" value="TreeGrafter"/>
</dbReference>
<evidence type="ECO:0000313" key="3">
    <source>
        <dbReference type="Proteomes" id="UP001209878"/>
    </source>
</evidence>
<protein>
    <submittedName>
        <fullName evidence="2">Uncharacterized protein</fullName>
    </submittedName>
</protein>
<dbReference type="GO" id="GO:0005737">
    <property type="term" value="C:cytoplasm"/>
    <property type="evidence" value="ECO:0007669"/>
    <property type="project" value="TreeGrafter"/>
</dbReference>